<comment type="caution">
    <text evidence="1">The sequence shown here is derived from an EMBL/GenBank/DDBJ whole genome shotgun (WGS) entry which is preliminary data.</text>
</comment>
<accession>A0A6G4WT69</accession>
<protein>
    <submittedName>
        <fullName evidence="1">Uncharacterized protein</fullName>
    </submittedName>
</protein>
<reference evidence="1 2" key="1">
    <citation type="submission" date="2020-02" db="EMBL/GenBank/DDBJ databases">
        <title>Whole-genome analyses of novel actinobacteria.</title>
        <authorList>
            <person name="Sahin N."/>
            <person name="Tatar D."/>
        </authorList>
    </citation>
    <scope>NUCLEOTIDE SEQUENCE [LARGE SCALE GENOMIC DNA]</scope>
    <source>
        <strain evidence="1 2">SB3404</strain>
    </source>
</reference>
<evidence type="ECO:0000313" key="1">
    <source>
        <dbReference type="EMBL" id="NGO67840.1"/>
    </source>
</evidence>
<evidence type="ECO:0000313" key="2">
    <source>
        <dbReference type="Proteomes" id="UP000477722"/>
    </source>
</evidence>
<dbReference type="EMBL" id="JAAKZZ010000034">
    <property type="protein sequence ID" value="NGO67840.1"/>
    <property type="molecule type" value="Genomic_DNA"/>
</dbReference>
<gene>
    <name evidence="1" type="ORF">G5C65_05615</name>
</gene>
<organism evidence="1 2">
    <name type="scientific">Streptomyces boncukensis</name>
    <dbReference type="NCBI Taxonomy" id="2711219"/>
    <lineage>
        <taxon>Bacteria</taxon>
        <taxon>Bacillati</taxon>
        <taxon>Actinomycetota</taxon>
        <taxon>Actinomycetes</taxon>
        <taxon>Kitasatosporales</taxon>
        <taxon>Streptomycetaceae</taxon>
        <taxon>Streptomyces</taxon>
    </lineage>
</organism>
<dbReference type="AlphaFoldDB" id="A0A6G4WT69"/>
<dbReference type="RefSeq" id="WP_165297498.1">
    <property type="nucleotide sequence ID" value="NZ_JAAKZZ010000034.1"/>
</dbReference>
<name>A0A6G4WT69_9ACTN</name>
<keyword evidence="2" id="KW-1185">Reference proteome</keyword>
<sequence>MDEPFGPEYVRPPQKDCPDCPCCTVDLCKRGRTSLLECVGFTADEHKDTVYGCPCSTVTTPHTAAWRAGLVRVTRLAREMPIGLEAEALLAVLADGQDVDADGELFAQLAVRGLATRTDDLRPVITDLGRTYLAARDDERATAAVQVVDVDKKDRIALVEVAAWRPEEPVTVLLDQVTADTGLSADELPEWLAAEANCHAPDTDRLVLTGFSVTPDPPQGWTDGESE</sequence>
<dbReference type="Proteomes" id="UP000477722">
    <property type="component" value="Unassembled WGS sequence"/>
</dbReference>
<proteinExistence type="predicted"/>